<dbReference type="EMBL" id="QRBI01000099">
    <property type="protein sequence ID" value="RMC17305.1"/>
    <property type="molecule type" value="Genomic_DNA"/>
</dbReference>
<evidence type="ECO:0000313" key="2">
    <source>
        <dbReference type="Proteomes" id="UP000269221"/>
    </source>
</evidence>
<organism evidence="1 2">
    <name type="scientific">Hirundo rustica rustica</name>
    <dbReference type="NCBI Taxonomy" id="333673"/>
    <lineage>
        <taxon>Eukaryota</taxon>
        <taxon>Metazoa</taxon>
        <taxon>Chordata</taxon>
        <taxon>Craniata</taxon>
        <taxon>Vertebrata</taxon>
        <taxon>Euteleostomi</taxon>
        <taxon>Archelosauria</taxon>
        <taxon>Archosauria</taxon>
        <taxon>Dinosauria</taxon>
        <taxon>Saurischia</taxon>
        <taxon>Theropoda</taxon>
        <taxon>Coelurosauria</taxon>
        <taxon>Aves</taxon>
        <taxon>Neognathae</taxon>
        <taxon>Neoaves</taxon>
        <taxon>Telluraves</taxon>
        <taxon>Australaves</taxon>
        <taxon>Passeriformes</taxon>
        <taxon>Sylvioidea</taxon>
        <taxon>Hirundinidae</taxon>
        <taxon>Hirundo</taxon>
    </lineage>
</organism>
<reference evidence="1 2" key="1">
    <citation type="submission" date="2018-07" db="EMBL/GenBank/DDBJ databases">
        <title>A high quality draft genome assembly of the barn swallow (H. rustica rustica).</title>
        <authorList>
            <person name="Formenti G."/>
            <person name="Chiara M."/>
            <person name="Poveda L."/>
            <person name="Francoijs K.-J."/>
            <person name="Bonisoli-Alquati A."/>
            <person name="Canova L."/>
            <person name="Gianfranceschi L."/>
            <person name="Horner D.S."/>
            <person name="Saino N."/>
        </authorList>
    </citation>
    <scope>NUCLEOTIDE SEQUENCE [LARGE SCALE GENOMIC DNA]</scope>
    <source>
        <strain evidence="1">Chelidonia</strain>
        <tissue evidence="1">Blood</tissue>
    </source>
</reference>
<proteinExistence type="predicted"/>
<dbReference type="Proteomes" id="UP000269221">
    <property type="component" value="Unassembled WGS sequence"/>
</dbReference>
<dbReference type="AlphaFoldDB" id="A0A3M0KVX5"/>
<comment type="caution">
    <text evidence="1">The sequence shown here is derived from an EMBL/GenBank/DDBJ whole genome shotgun (WGS) entry which is preliminary data.</text>
</comment>
<dbReference type="OrthoDB" id="10429423at2759"/>
<name>A0A3M0KVX5_HIRRU</name>
<sequence>MQLNKGKCRVLYLSRNNPMDHYRLGADLLGSSSVEKDLVNKMFMSQQRVLVAMKACGCAPSAPGGCWPLAGSDLHSNQDVSSSDGHAGYLYLLGSACQQQLDQIVS</sequence>
<gene>
    <name evidence="1" type="ORF">DUI87_05886</name>
</gene>
<evidence type="ECO:0000313" key="1">
    <source>
        <dbReference type="EMBL" id="RMC17305.1"/>
    </source>
</evidence>
<protein>
    <submittedName>
        <fullName evidence="1">Uncharacterized protein</fullName>
    </submittedName>
</protein>
<keyword evidence="2" id="KW-1185">Reference proteome</keyword>
<accession>A0A3M0KVX5</accession>
<dbReference type="STRING" id="333673.A0A3M0KVX5"/>